<evidence type="ECO:0000256" key="1">
    <source>
        <dbReference type="SAM" id="MobiDB-lite"/>
    </source>
</evidence>
<gene>
    <name evidence="2" type="ORF">ANANG_G00146200</name>
</gene>
<protein>
    <submittedName>
        <fullName evidence="2">Uncharacterized protein</fullName>
    </submittedName>
</protein>
<keyword evidence="3" id="KW-1185">Reference proteome</keyword>
<organism evidence="2 3">
    <name type="scientific">Anguilla anguilla</name>
    <name type="common">European freshwater eel</name>
    <name type="synonym">Muraena anguilla</name>
    <dbReference type="NCBI Taxonomy" id="7936"/>
    <lineage>
        <taxon>Eukaryota</taxon>
        <taxon>Metazoa</taxon>
        <taxon>Chordata</taxon>
        <taxon>Craniata</taxon>
        <taxon>Vertebrata</taxon>
        <taxon>Euteleostomi</taxon>
        <taxon>Actinopterygii</taxon>
        <taxon>Neopterygii</taxon>
        <taxon>Teleostei</taxon>
        <taxon>Anguilliformes</taxon>
        <taxon>Anguillidae</taxon>
        <taxon>Anguilla</taxon>
    </lineage>
</organism>
<dbReference type="EMBL" id="JAFIRN010000007">
    <property type="protein sequence ID" value="KAG5846104.1"/>
    <property type="molecule type" value="Genomic_DNA"/>
</dbReference>
<comment type="caution">
    <text evidence="2">The sequence shown here is derived from an EMBL/GenBank/DDBJ whole genome shotgun (WGS) entry which is preliminary data.</text>
</comment>
<proteinExistence type="predicted"/>
<name>A0A9D3RWE4_ANGAN</name>
<feature type="region of interest" description="Disordered" evidence="1">
    <location>
        <begin position="17"/>
        <end position="54"/>
    </location>
</feature>
<accession>A0A9D3RWE4</accession>
<sequence>MEKDGLYSWSSTLTSLLTSGPRRRRSPARPPRGLNVRSLRRFGKPTAPSRPSAKRPIADFFTALQHMQLLSIITIDHNGFARRMQVIIATTNVPSFSSLLDMCVLIDGL</sequence>
<dbReference type="Proteomes" id="UP001044222">
    <property type="component" value="Chromosome 7"/>
</dbReference>
<evidence type="ECO:0000313" key="2">
    <source>
        <dbReference type="EMBL" id="KAG5846104.1"/>
    </source>
</evidence>
<dbReference type="AlphaFoldDB" id="A0A9D3RWE4"/>
<evidence type="ECO:0000313" key="3">
    <source>
        <dbReference type="Proteomes" id="UP001044222"/>
    </source>
</evidence>
<reference evidence="2" key="1">
    <citation type="submission" date="2021-01" db="EMBL/GenBank/DDBJ databases">
        <title>A chromosome-scale assembly of European eel, Anguilla anguilla.</title>
        <authorList>
            <person name="Henkel C."/>
            <person name="Jong-Raadsen S.A."/>
            <person name="Dufour S."/>
            <person name="Weltzien F.-A."/>
            <person name="Palstra A.P."/>
            <person name="Pelster B."/>
            <person name="Spaink H.P."/>
            <person name="Van Den Thillart G.E."/>
            <person name="Jansen H."/>
            <person name="Zahm M."/>
            <person name="Klopp C."/>
            <person name="Cedric C."/>
            <person name="Louis A."/>
            <person name="Berthelot C."/>
            <person name="Parey E."/>
            <person name="Roest Crollius H."/>
            <person name="Montfort J."/>
            <person name="Robinson-Rechavi M."/>
            <person name="Bucao C."/>
            <person name="Bouchez O."/>
            <person name="Gislard M."/>
            <person name="Lluch J."/>
            <person name="Milhes M."/>
            <person name="Lampietro C."/>
            <person name="Lopez Roques C."/>
            <person name="Donnadieu C."/>
            <person name="Braasch I."/>
            <person name="Desvignes T."/>
            <person name="Postlethwait J."/>
            <person name="Bobe J."/>
            <person name="Guiguen Y."/>
            <person name="Dirks R."/>
        </authorList>
    </citation>
    <scope>NUCLEOTIDE SEQUENCE</scope>
    <source>
        <strain evidence="2">Tag_6206</strain>
        <tissue evidence="2">Liver</tissue>
    </source>
</reference>